<dbReference type="PANTHER" id="PTHR33495">
    <property type="entry name" value="ANTI-SIGMA FACTOR ANTAGONIST TM_1081-RELATED-RELATED"/>
    <property type="match status" value="1"/>
</dbReference>
<organism evidence="2 3">
    <name type="scientific">Rubinisphaera italica</name>
    <dbReference type="NCBI Taxonomy" id="2527969"/>
    <lineage>
        <taxon>Bacteria</taxon>
        <taxon>Pseudomonadati</taxon>
        <taxon>Planctomycetota</taxon>
        <taxon>Planctomycetia</taxon>
        <taxon>Planctomycetales</taxon>
        <taxon>Planctomycetaceae</taxon>
        <taxon>Rubinisphaera</taxon>
    </lineage>
</organism>
<dbReference type="CDD" id="cd07043">
    <property type="entry name" value="STAS_anti-anti-sigma_factors"/>
    <property type="match status" value="1"/>
</dbReference>
<dbReference type="EMBL" id="SJPG01000001">
    <property type="protein sequence ID" value="TWT59927.1"/>
    <property type="molecule type" value="Genomic_DNA"/>
</dbReference>
<comment type="caution">
    <text evidence="2">The sequence shown here is derived from an EMBL/GenBank/DDBJ whole genome shotgun (WGS) entry which is preliminary data.</text>
</comment>
<feature type="domain" description="STAS" evidence="1">
    <location>
        <begin position="1"/>
        <end position="109"/>
    </location>
</feature>
<name>A0A5C5X9U4_9PLAN</name>
<dbReference type="Pfam" id="PF01740">
    <property type="entry name" value="STAS"/>
    <property type="match status" value="1"/>
</dbReference>
<keyword evidence="3" id="KW-1185">Reference proteome</keyword>
<dbReference type="PROSITE" id="PS50801">
    <property type="entry name" value="STAS"/>
    <property type="match status" value="1"/>
</dbReference>
<reference evidence="2 3" key="1">
    <citation type="submission" date="2019-02" db="EMBL/GenBank/DDBJ databases">
        <title>Deep-cultivation of Planctomycetes and their phenomic and genomic characterization uncovers novel biology.</title>
        <authorList>
            <person name="Wiegand S."/>
            <person name="Jogler M."/>
            <person name="Boedeker C."/>
            <person name="Pinto D."/>
            <person name="Vollmers J."/>
            <person name="Rivas-Marin E."/>
            <person name="Kohn T."/>
            <person name="Peeters S.H."/>
            <person name="Heuer A."/>
            <person name="Rast P."/>
            <person name="Oberbeckmann S."/>
            <person name="Bunk B."/>
            <person name="Jeske O."/>
            <person name="Meyerdierks A."/>
            <person name="Storesund J.E."/>
            <person name="Kallscheuer N."/>
            <person name="Luecker S."/>
            <person name="Lage O.M."/>
            <person name="Pohl T."/>
            <person name="Merkel B.J."/>
            <person name="Hornburger P."/>
            <person name="Mueller R.-W."/>
            <person name="Bruemmer F."/>
            <person name="Labrenz M."/>
            <person name="Spormann A.M."/>
            <person name="Op Den Camp H."/>
            <person name="Overmann J."/>
            <person name="Amann R."/>
            <person name="Jetten M.S.M."/>
            <person name="Mascher T."/>
            <person name="Medema M.H."/>
            <person name="Devos D.P."/>
            <person name="Kaster A.-K."/>
            <person name="Ovreas L."/>
            <person name="Rohde M."/>
            <person name="Galperin M.Y."/>
            <person name="Jogler C."/>
        </authorList>
    </citation>
    <scope>NUCLEOTIDE SEQUENCE [LARGE SCALE GENOMIC DNA]</scope>
    <source>
        <strain evidence="2 3">Pan54</strain>
    </source>
</reference>
<sequence length="111" mass="12359">MIRHTKQGAVDILSVEESMVYLHIDKMQLEVDQLLKAGQPRVVLNMKDVALCDSRGLEFILDLRDRCVKCGGMFKLASASHLCLDILQITGVLDQIEHYENSVQAAGSFAL</sequence>
<dbReference type="OrthoDB" id="283212at2"/>
<evidence type="ECO:0000313" key="2">
    <source>
        <dbReference type="EMBL" id="TWT59927.1"/>
    </source>
</evidence>
<dbReference type="InterPro" id="IPR036513">
    <property type="entry name" value="STAS_dom_sf"/>
</dbReference>
<protein>
    <recommendedName>
        <fullName evidence="1">STAS domain-containing protein</fullName>
    </recommendedName>
</protein>
<accession>A0A5C5X9U4</accession>
<dbReference type="Gene3D" id="3.30.750.24">
    <property type="entry name" value="STAS domain"/>
    <property type="match status" value="1"/>
</dbReference>
<dbReference type="SUPFAM" id="SSF52091">
    <property type="entry name" value="SpoIIaa-like"/>
    <property type="match status" value="1"/>
</dbReference>
<gene>
    <name evidence="2" type="ORF">Pan54_06380</name>
</gene>
<dbReference type="AlphaFoldDB" id="A0A5C5X9U4"/>
<evidence type="ECO:0000259" key="1">
    <source>
        <dbReference type="PROSITE" id="PS50801"/>
    </source>
</evidence>
<dbReference type="GO" id="GO:0043856">
    <property type="term" value="F:anti-sigma factor antagonist activity"/>
    <property type="evidence" value="ECO:0007669"/>
    <property type="project" value="TreeGrafter"/>
</dbReference>
<proteinExistence type="predicted"/>
<evidence type="ECO:0000313" key="3">
    <source>
        <dbReference type="Proteomes" id="UP000316095"/>
    </source>
</evidence>
<dbReference type="InterPro" id="IPR002645">
    <property type="entry name" value="STAS_dom"/>
</dbReference>
<dbReference type="RefSeq" id="WP_146502103.1">
    <property type="nucleotide sequence ID" value="NZ_SJPG01000001.1"/>
</dbReference>
<dbReference type="Proteomes" id="UP000316095">
    <property type="component" value="Unassembled WGS sequence"/>
</dbReference>